<evidence type="ECO:0000313" key="4">
    <source>
        <dbReference type="Proteomes" id="UP000188729"/>
    </source>
</evidence>
<reference evidence="3 4" key="1">
    <citation type="submission" date="2016-11" db="EMBL/GenBank/DDBJ databases">
        <title>Genome sequence of Sphingomonas jeddahensis G39.</title>
        <authorList>
            <person name="Poehlein A."/>
            <person name="Wuebbeler J.H."/>
            <person name="Steinbuechel A."/>
            <person name="Daniel R."/>
        </authorList>
    </citation>
    <scope>NUCLEOTIDE SEQUENCE [LARGE SCALE GENOMIC DNA]</scope>
    <source>
        <strain evidence="3 4">G39</strain>
    </source>
</reference>
<comment type="similarity">
    <text evidence="1">Belongs to the barstar family.</text>
</comment>
<gene>
    <name evidence="3" type="ORF">SPHI_10740</name>
</gene>
<dbReference type="SUPFAM" id="SSF52038">
    <property type="entry name" value="Barstar-related"/>
    <property type="match status" value="1"/>
</dbReference>
<feature type="domain" description="Barstar (barnase inhibitor)" evidence="2">
    <location>
        <begin position="5"/>
        <end position="90"/>
    </location>
</feature>
<dbReference type="Proteomes" id="UP000188729">
    <property type="component" value="Unassembled WGS sequence"/>
</dbReference>
<dbReference type="Pfam" id="PF01337">
    <property type="entry name" value="Barstar"/>
    <property type="match status" value="1"/>
</dbReference>
<keyword evidence="4" id="KW-1185">Reference proteome</keyword>
<evidence type="ECO:0000313" key="3">
    <source>
        <dbReference type="EMBL" id="ONF96879.1"/>
    </source>
</evidence>
<dbReference type="InterPro" id="IPR000468">
    <property type="entry name" value="Barstar"/>
</dbReference>
<sequence>MPLTIVRLEAAGWETAADLWAALLPALGAPDWHGPSLDALFDSIVARLNRVQPPMVVELAGAACAGPAAVTYVTRIREVLEDAAREMGEQIELRVT</sequence>
<dbReference type="InterPro" id="IPR035905">
    <property type="entry name" value="Barstar-like_sf"/>
</dbReference>
<comment type="caution">
    <text evidence="3">The sequence shown here is derived from an EMBL/GenBank/DDBJ whole genome shotgun (WGS) entry which is preliminary data.</text>
</comment>
<accession>A0A1V2EXF9</accession>
<proteinExistence type="inferred from homology"/>
<dbReference type="Gene3D" id="3.30.370.10">
    <property type="entry name" value="Barstar-like"/>
    <property type="match status" value="1"/>
</dbReference>
<dbReference type="STRING" id="1915074.SPHI_10740"/>
<organism evidence="3 4">
    <name type="scientific">Sphingomonas jeddahensis</name>
    <dbReference type="NCBI Taxonomy" id="1915074"/>
    <lineage>
        <taxon>Bacteria</taxon>
        <taxon>Pseudomonadati</taxon>
        <taxon>Pseudomonadota</taxon>
        <taxon>Alphaproteobacteria</taxon>
        <taxon>Sphingomonadales</taxon>
        <taxon>Sphingomonadaceae</taxon>
        <taxon>Sphingomonas</taxon>
    </lineage>
</organism>
<dbReference type="AlphaFoldDB" id="A0A1V2EXF9"/>
<evidence type="ECO:0000259" key="2">
    <source>
        <dbReference type="Pfam" id="PF01337"/>
    </source>
</evidence>
<evidence type="ECO:0000256" key="1">
    <source>
        <dbReference type="ARBA" id="ARBA00006845"/>
    </source>
</evidence>
<protein>
    <submittedName>
        <fullName evidence="3">Barstar (Barnase inhibitor)</fullName>
    </submittedName>
</protein>
<name>A0A1V2EXF9_9SPHN</name>
<dbReference type="EMBL" id="MPSB01000003">
    <property type="protein sequence ID" value="ONF96879.1"/>
    <property type="molecule type" value="Genomic_DNA"/>
</dbReference>
<dbReference type="RefSeq" id="WP_158049621.1">
    <property type="nucleotide sequence ID" value="NZ_MPSB01000003.1"/>
</dbReference>